<protein>
    <recommendedName>
        <fullName evidence="1">Calcineurin-like phosphoesterase domain-containing protein</fullName>
    </recommendedName>
</protein>
<dbReference type="PANTHER" id="PTHR36492:SF2">
    <property type="entry name" value="[ACYL-CARRIER-PROTEIN] PHOSPHODIESTERASE PPTH"/>
    <property type="match status" value="1"/>
</dbReference>
<evidence type="ECO:0000313" key="2">
    <source>
        <dbReference type="EMBL" id="KAA3525884.1"/>
    </source>
</evidence>
<dbReference type="GO" id="GO:0016787">
    <property type="term" value="F:hydrolase activity"/>
    <property type="evidence" value="ECO:0007669"/>
    <property type="project" value="InterPro"/>
</dbReference>
<dbReference type="RefSeq" id="WP_060715496.1">
    <property type="nucleotide sequence ID" value="NZ_CP055265.1"/>
</dbReference>
<proteinExistence type="predicted"/>
<dbReference type="OrthoDB" id="9013891at2"/>
<dbReference type="SUPFAM" id="SSF56300">
    <property type="entry name" value="Metallo-dependent phosphatases"/>
    <property type="match status" value="1"/>
</dbReference>
<evidence type="ECO:0000313" key="6">
    <source>
        <dbReference type="Proteomes" id="UP000440716"/>
    </source>
</evidence>
<dbReference type="InterPro" id="IPR029052">
    <property type="entry name" value="Metallo-depent_PP-like"/>
</dbReference>
<dbReference type="CDD" id="cd00838">
    <property type="entry name" value="MPP_superfamily"/>
    <property type="match status" value="1"/>
</dbReference>
<dbReference type="Gene3D" id="3.60.21.10">
    <property type="match status" value="1"/>
</dbReference>
<evidence type="ECO:0000313" key="3">
    <source>
        <dbReference type="EMBL" id="MUZ75115.1"/>
    </source>
</evidence>
<dbReference type="GeneID" id="60682678"/>
<dbReference type="Proteomes" id="UP000436911">
    <property type="component" value="Unassembled WGS sequence"/>
</dbReference>
<dbReference type="InterPro" id="IPR052963">
    <property type="entry name" value="Pantetheine_PDE"/>
</dbReference>
<dbReference type="AlphaFoldDB" id="A0A368NV95"/>
<dbReference type="InterPro" id="IPR004843">
    <property type="entry name" value="Calcineurin-like_PHP"/>
</dbReference>
<organism evidence="2 5">
    <name type="scientific">Agrobacterium vitis</name>
    <name type="common">Rhizobium vitis</name>
    <dbReference type="NCBI Taxonomy" id="373"/>
    <lineage>
        <taxon>Bacteria</taxon>
        <taxon>Pseudomonadati</taxon>
        <taxon>Pseudomonadota</taxon>
        <taxon>Alphaproteobacteria</taxon>
        <taxon>Hyphomicrobiales</taxon>
        <taxon>Rhizobiaceae</taxon>
        <taxon>Rhizobium/Agrobacterium group</taxon>
        <taxon>Agrobacterium</taxon>
    </lineage>
</organism>
<dbReference type="PANTHER" id="PTHR36492">
    <property type="match status" value="1"/>
</dbReference>
<reference evidence="6 7" key="2">
    <citation type="submission" date="2019-12" db="EMBL/GenBank/DDBJ databases">
        <title>Whole-genome sequencing of Allorhizobium vitis.</title>
        <authorList>
            <person name="Gan H.M."/>
            <person name="Szegedi E."/>
            <person name="Burr T."/>
            <person name="Savka M.A."/>
        </authorList>
    </citation>
    <scope>NUCLEOTIDE SEQUENCE [LARGE SCALE GENOMIC DNA]</scope>
    <source>
        <strain evidence="4 6">CG415</strain>
        <strain evidence="3 7">CG516</strain>
    </source>
</reference>
<name>A0A368NV95_AGRVI</name>
<evidence type="ECO:0000313" key="7">
    <source>
        <dbReference type="Proteomes" id="UP000477951"/>
    </source>
</evidence>
<dbReference type="Proteomes" id="UP000477951">
    <property type="component" value="Unassembled WGS sequence"/>
</dbReference>
<reference evidence="2 5" key="1">
    <citation type="submission" date="2018-08" db="EMBL/GenBank/DDBJ databases">
        <title>Genome sequencing of Agrobacterium vitis strain ICMP 10754.</title>
        <authorList>
            <person name="Visnovsky S.B."/>
            <person name="Pitman A.R."/>
        </authorList>
    </citation>
    <scope>NUCLEOTIDE SEQUENCE [LARGE SCALE GENOMIC DNA]</scope>
    <source>
        <strain evidence="2 5">ICMP 10754</strain>
    </source>
</reference>
<dbReference type="EMBL" id="WPHU01000002">
    <property type="protein sequence ID" value="MVA55748.1"/>
    <property type="molecule type" value="Genomic_DNA"/>
</dbReference>
<dbReference type="EMBL" id="WPHR01000024">
    <property type="protein sequence ID" value="MUZ75115.1"/>
    <property type="molecule type" value="Genomic_DNA"/>
</dbReference>
<sequence>MRIFVGSDFHADHQENMEWLRQISTRDYRQDVLIVAGDVANGMALFQTVMELLAQRFFKVLYVPGNHDLWVDAEGQGSSFDKFQRLRTACADLDIGMEPLALGNTLIVPLFGWYDYSFGPPGSILKQAWMDYRRCDWEGGSDDEVSRFFDSGNAEPDTSGFSSILSFSHFLPRIDLMPERMPEKYRFLYPVLGSSRLEDRIAALGSHLHIYGHSHLNRRIVKDGRTYINNAFGYPSERNIAARMLMHVGDV</sequence>
<evidence type="ECO:0000259" key="1">
    <source>
        <dbReference type="Pfam" id="PF00149"/>
    </source>
</evidence>
<dbReference type="Pfam" id="PF00149">
    <property type="entry name" value="Metallophos"/>
    <property type="match status" value="1"/>
</dbReference>
<feature type="domain" description="Calcineurin-like phosphoesterase" evidence="1">
    <location>
        <begin position="1"/>
        <end position="215"/>
    </location>
</feature>
<gene>
    <name evidence="2" type="ORF">DXT89_17730</name>
    <name evidence="4" type="ORF">GOZ88_06435</name>
    <name evidence="3" type="ORF">GOZ90_20705</name>
</gene>
<dbReference type="EMBL" id="QUSG01000009">
    <property type="protein sequence ID" value="KAA3525884.1"/>
    <property type="molecule type" value="Genomic_DNA"/>
</dbReference>
<evidence type="ECO:0000313" key="4">
    <source>
        <dbReference type="EMBL" id="MVA55748.1"/>
    </source>
</evidence>
<dbReference type="Proteomes" id="UP000440716">
    <property type="component" value="Unassembled WGS sequence"/>
</dbReference>
<accession>A0A368NV95</accession>
<comment type="caution">
    <text evidence="2">The sequence shown here is derived from an EMBL/GenBank/DDBJ whole genome shotgun (WGS) entry which is preliminary data.</text>
</comment>
<evidence type="ECO:0000313" key="5">
    <source>
        <dbReference type="Proteomes" id="UP000436911"/>
    </source>
</evidence>